<dbReference type="RefSeq" id="WP_013494560.1">
    <property type="nucleotide sequence ID" value="NC_014831.1"/>
</dbReference>
<dbReference type="SUPFAM" id="SSF53098">
    <property type="entry name" value="Ribonuclease H-like"/>
    <property type="match status" value="1"/>
</dbReference>
<dbReference type="Gene3D" id="3.30.420.10">
    <property type="entry name" value="Ribonuclease H-like superfamily/Ribonuclease H"/>
    <property type="match status" value="1"/>
</dbReference>
<keyword evidence="4" id="KW-1185">Reference proteome</keyword>
<name>E6SL53_THEM7</name>
<evidence type="ECO:0000259" key="2">
    <source>
        <dbReference type="Pfam" id="PF10108"/>
    </source>
</evidence>
<organism evidence="3 4">
    <name type="scientific">Thermaerobacter marianensis (strain ATCC 700841 / DSM 12885 / JCM 10246 / 7p75a)</name>
    <dbReference type="NCBI Taxonomy" id="644966"/>
    <lineage>
        <taxon>Bacteria</taxon>
        <taxon>Bacillati</taxon>
        <taxon>Bacillota</taxon>
        <taxon>Clostridia</taxon>
        <taxon>Eubacteriales</taxon>
        <taxon>Clostridiales Family XVII. Incertae Sedis</taxon>
        <taxon>Thermaerobacter</taxon>
    </lineage>
</organism>
<dbReference type="GO" id="GO:0004527">
    <property type="term" value="F:exonuclease activity"/>
    <property type="evidence" value="ECO:0007669"/>
    <property type="project" value="UniProtKB-KW"/>
</dbReference>
<accession>E6SL53</accession>
<keyword evidence="3" id="KW-0540">Nuclease</keyword>
<dbReference type="GO" id="GO:0003676">
    <property type="term" value="F:nucleic acid binding"/>
    <property type="evidence" value="ECO:0007669"/>
    <property type="project" value="InterPro"/>
</dbReference>
<dbReference type="InterPro" id="IPR019288">
    <property type="entry name" value="3'-5'_exonuclease_PolB-like"/>
</dbReference>
<dbReference type="Proteomes" id="UP000008915">
    <property type="component" value="Chromosome"/>
</dbReference>
<evidence type="ECO:0000313" key="3">
    <source>
        <dbReference type="EMBL" id="ADU50255.1"/>
    </source>
</evidence>
<dbReference type="HOGENOM" id="CLU_069554_0_0_9"/>
<proteinExistence type="predicted"/>
<gene>
    <name evidence="3" type="ordered locus">Tmar_0130</name>
</gene>
<dbReference type="Pfam" id="PF10108">
    <property type="entry name" value="DNA_pol_B_exo2"/>
    <property type="match status" value="1"/>
</dbReference>
<dbReference type="STRING" id="644966.Tmar_0130"/>
<dbReference type="KEGG" id="tmr:Tmar_0130"/>
<dbReference type="InterPro" id="IPR012337">
    <property type="entry name" value="RNaseH-like_sf"/>
</dbReference>
<dbReference type="InterPro" id="IPR036397">
    <property type="entry name" value="RNaseH_sf"/>
</dbReference>
<reference evidence="4" key="2">
    <citation type="journal article" date="2010" name="Stand. Genomic Sci.">
        <title>Complete genome sequence of Thermaerobacter marianensis type strain (7p75aT).</title>
        <authorList>
            <person name="Han C."/>
            <person name="Gu W."/>
            <person name="Zhang X."/>
            <person name="Lapidus A."/>
            <person name="Nolan M."/>
            <person name="Copeland A."/>
            <person name="Lucas S."/>
            <person name="Glavina Del Rio T."/>
            <person name="Tice H."/>
            <person name="Cheng J."/>
            <person name="Tapia R."/>
            <person name="Goodwin L."/>
            <person name="Pitluck S."/>
            <person name="Pagani I."/>
            <person name="Ivanova N."/>
            <person name="Mavromatis K."/>
            <person name="Mikhailova N."/>
            <person name="Pati A."/>
            <person name="Chen A."/>
            <person name="Palaniappan K."/>
            <person name="Land M."/>
            <person name="Hauser L."/>
            <person name="Chang Y."/>
            <person name="Jeffries C."/>
            <person name="Schneider S."/>
            <person name="Rohde M."/>
            <person name="Goker M."/>
            <person name="Pukall R."/>
            <person name="Woyke T."/>
            <person name="Bristow J."/>
            <person name="Eisen J."/>
            <person name="Markowitz V."/>
            <person name="Hugenholtz P."/>
            <person name="Kyrpides N."/>
            <person name="Klenk H."/>
            <person name="Detter J."/>
        </authorList>
    </citation>
    <scope>NUCLEOTIDE SEQUENCE [LARGE SCALE GENOMIC DNA]</scope>
    <source>
        <strain evidence="4">ATCC 700841 / DSM 12885 / JCM 10246 / 7p75a</strain>
    </source>
</reference>
<evidence type="ECO:0000256" key="1">
    <source>
        <dbReference type="SAM" id="MobiDB-lite"/>
    </source>
</evidence>
<feature type="region of interest" description="Disordered" evidence="1">
    <location>
        <begin position="231"/>
        <end position="251"/>
    </location>
</feature>
<dbReference type="eggNOG" id="COG3298">
    <property type="taxonomic scope" value="Bacteria"/>
</dbReference>
<keyword evidence="3" id="KW-0269">Exonuclease</keyword>
<reference evidence="3 4" key="1">
    <citation type="journal article" date="2010" name="Stand. Genomic Sci.">
        <title>Complete genome sequence of Thermaerobacter marianensis type strain (7p75a).</title>
        <authorList>
            <person name="Han C."/>
            <person name="Gu W."/>
            <person name="Zhang X."/>
            <person name="Lapidus A."/>
            <person name="Nolan M."/>
            <person name="Copeland A."/>
            <person name="Lucas S."/>
            <person name="Del Rio T.G."/>
            <person name="Tice H."/>
            <person name="Cheng J.F."/>
            <person name="Tapia R."/>
            <person name="Goodwin L."/>
            <person name="Pitluck S."/>
            <person name="Pagani I."/>
            <person name="Ivanova N."/>
            <person name="Mavromatis K."/>
            <person name="Mikhailova N."/>
            <person name="Pati A."/>
            <person name="Chen A."/>
            <person name="Palaniappan K."/>
            <person name="Land M."/>
            <person name="Hauser L."/>
            <person name="Chang Y.J."/>
            <person name="Jeffries C.D."/>
            <person name="Schneider S."/>
            <person name="Rohde M."/>
            <person name="Goker M."/>
            <person name="Pukall R."/>
            <person name="Woyke T."/>
            <person name="Bristow J."/>
            <person name="Eisen J.A."/>
            <person name="Markowitz V."/>
            <person name="Hugenholtz P."/>
            <person name="Kyrpides N.C."/>
            <person name="Klenk H.P."/>
            <person name="Detter J.C."/>
        </authorList>
    </citation>
    <scope>NUCLEOTIDE SEQUENCE [LARGE SCALE GENOMIC DNA]</scope>
    <source>
        <strain evidence="4">ATCC 700841 / DSM 12885 / JCM 10246 / 7p75a</strain>
    </source>
</reference>
<dbReference type="OrthoDB" id="9790530at2"/>
<keyword evidence="3" id="KW-0378">Hydrolase</keyword>
<sequence>MSQPTPLAVDIETVGCEWDDLHPEVQDYLLRRARDDERDKVKDQLALHPGTGRVVAIALWRPYEDRGGVLVADPSATESRWTRFAGVDGDAQIYRGSERDILVEFWRYVSQHAGTLITYNGRAFDGPFLMIRSAILGVTPTRNLVPYRYSFQDHCDLAEVLSFHGARQRNSFLFWCHQFGIPSPKQEMDGAAVGAAYRAGRIDDIARYCLADARATAELYRRLEPMIAVMDGRPPAVEPGTPGNPGGGRPA</sequence>
<evidence type="ECO:0000313" key="4">
    <source>
        <dbReference type="Proteomes" id="UP000008915"/>
    </source>
</evidence>
<feature type="domain" description="Predicted 3'-5' exonuclease PolB-like" evidence="2">
    <location>
        <begin position="96"/>
        <end position="231"/>
    </location>
</feature>
<dbReference type="AlphaFoldDB" id="E6SL53"/>
<dbReference type="EMBL" id="CP002344">
    <property type="protein sequence ID" value="ADU50255.1"/>
    <property type="molecule type" value="Genomic_DNA"/>
</dbReference>
<protein>
    <submittedName>
        <fullName evidence="3">3'-5' exonuclease, PolB</fullName>
    </submittedName>
</protein>